<protein>
    <submittedName>
        <fullName evidence="4">ANKHD1 protein</fullName>
    </submittedName>
</protein>
<evidence type="ECO:0000256" key="3">
    <source>
        <dbReference type="PROSITE-ProRule" id="PRU00023"/>
    </source>
</evidence>
<dbReference type="SUPFAM" id="SSF48403">
    <property type="entry name" value="Ankyrin repeat"/>
    <property type="match status" value="1"/>
</dbReference>
<comment type="caution">
    <text evidence="4">The sequence shown here is derived from an EMBL/GenBank/DDBJ whole genome shotgun (WGS) entry which is preliminary data.</text>
</comment>
<feature type="repeat" description="ANK" evidence="3">
    <location>
        <begin position="228"/>
        <end position="260"/>
    </location>
</feature>
<dbReference type="Gene3D" id="1.25.40.20">
    <property type="entry name" value="Ankyrin repeat-containing domain"/>
    <property type="match status" value="2"/>
</dbReference>
<feature type="non-terminal residue" evidence="4">
    <location>
        <position position="1"/>
    </location>
</feature>
<keyword evidence="5" id="KW-1185">Reference proteome</keyword>
<feature type="repeat" description="ANK" evidence="3">
    <location>
        <begin position="263"/>
        <end position="289"/>
    </location>
</feature>
<proteinExistence type="predicted"/>
<accession>A0A812XRB8</accession>
<dbReference type="InterPro" id="IPR002110">
    <property type="entry name" value="Ankyrin_rpt"/>
</dbReference>
<dbReference type="PROSITE" id="PS50297">
    <property type="entry name" value="ANK_REP_REGION"/>
    <property type="match status" value="2"/>
</dbReference>
<dbReference type="AlphaFoldDB" id="A0A812XRB8"/>
<dbReference type="EMBL" id="CAJNIZ010046800">
    <property type="protein sequence ID" value="CAE7756915.1"/>
    <property type="molecule type" value="Genomic_DNA"/>
</dbReference>
<evidence type="ECO:0000256" key="1">
    <source>
        <dbReference type="ARBA" id="ARBA00022737"/>
    </source>
</evidence>
<dbReference type="InterPro" id="IPR036770">
    <property type="entry name" value="Ankyrin_rpt-contain_sf"/>
</dbReference>
<dbReference type="PANTHER" id="PTHR24161:SF124">
    <property type="entry name" value="TRANSIENT RECEPTOR POTENTIAL CHANNEL PYREXIA"/>
    <property type="match status" value="1"/>
</dbReference>
<evidence type="ECO:0000256" key="2">
    <source>
        <dbReference type="ARBA" id="ARBA00023043"/>
    </source>
</evidence>
<dbReference type="Proteomes" id="UP000649617">
    <property type="component" value="Unassembled WGS sequence"/>
</dbReference>
<dbReference type="PROSITE" id="PS50088">
    <property type="entry name" value="ANK_REPEAT"/>
    <property type="match status" value="3"/>
</dbReference>
<name>A0A812XRB8_SYMPI</name>
<keyword evidence="1" id="KW-0677">Repeat</keyword>
<feature type="repeat" description="ANK" evidence="3">
    <location>
        <begin position="155"/>
        <end position="183"/>
    </location>
</feature>
<evidence type="ECO:0000313" key="5">
    <source>
        <dbReference type="Proteomes" id="UP000649617"/>
    </source>
</evidence>
<evidence type="ECO:0000313" key="4">
    <source>
        <dbReference type="EMBL" id="CAE7756915.1"/>
    </source>
</evidence>
<dbReference type="Pfam" id="PF12796">
    <property type="entry name" value="Ank_2"/>
    <property type="match status" value="2"/>
</dbReference>
<reference evidence="4" key="1">
    <citation type="submission" date="2021-02" db="EMBL/GenBank/DDBJ databases">
        <authorList>
            <person name="Dougan E. K."/>
            <person name="Rhodes N."/>
            <person name="Thang M."/>
            <person name="Chan C."/>
        </authorList>
    </citation>
    <scope>NUCLEOTIDE SEQUENCE</scope>
</reference>
<sequence>KASGEELASFRQEELPNVWTLKQRLARTFKISRFRQQLLHGTICLTDASKLDELVDVQLVLLDSHGTSMPDKRAIMAAACQGDVSALEALLQRRLDPDIVAVYYREEDEDEDFECSVLLETPLDKSVDGGHVGCTRLLLEACAGTVTFSEMTPLPLVRACRRGNTEMVKLLLEFAADMDGVDFTNGAGRSLQCIMSKPLRSTSRFGYVNQNMLVEARARIDRAARNFEEGTPLHAAASSGHLEVVQLLLERRADINKGTDDYKGGTPLRAASGRGHLEVVELLLNARADSSKGTCPQSSGVSFQHATQSPCVDEETRRRMADMFRDDLGWIKDGTPLQ</sequence>
<keyword evidence="2 3" id="KW-0040">ANK repeat</keyword>
<dbReference type="SMART" id="SM00248">
    <property type="entry name" value="ANK"/>
    <property type="match status" value="5"/>
</dbReference>
<organism evidence="4 5">
    <name type="scientific">Symbiodinium pilosum</name>
    <name type="common">Dinoflagellate</name>
    <dbReference type="NCBI Taxonomy" id="2952"/>
    <lineage>
        <taxon>Eukaryota</taxon>
        <taxon>Sar</taxon>
        <taxon>Alveolata</taxon>
        <taxon>Dinophyceae</taxon>
        <taxon>Suessiales</taxon>
        <taxon>Symbiodiniaceae</taxon>
        <taxon>Symbiodinium</taxon>
    </lineage>
</organism>
<dbReference type="PANTHER" id="PTHR24161">
    <property type="entry name" value="ANK_REP_REGION DOMAIN-CONTAINING PROTEIN-RELATED"/>
    <property type="match status" value="1"/>
</dbReference>
<gene>
    <name evidence="4" type="primary">ANKHD1</name>
    <name evidence="4" type="ORF">SPIL2461_LOCUS22018</name>
</gene>
<feature type="non-terminal residue" evidence="4">
    <location>
        <position position="338"/>
    </location>
</feature>
<dbReference type="OrthoDB" id="10264606at2759"/>